<comment type="subcellular location">
    <subcellularLocation>
        <location evidence="1 5 6">Nucleus</location>
    </subcellularLocation>
</comment>
<dbReference type="InterPro" id="IPR050460">
    <property type="entry name" value="Distal-less_Homeobox_TF"/>
</dbReference>
<feature type="region of interest" description="Disordered" evidence="7">
    <location>
        <begin position="146"/>
        <end position="171"/>
    </location>
</feature>
<dbReference type="CDD" id="cd00086">
    <property type="entry name" value="homeodomain"/>
    <property type="match status" value="1"/>
</dbReference>
<feature type="region of interest" description="Disordered" evidence="7">
    <location>
        <begin position="37"/>
        <end position="72"/>
    </location>
</feature>
<dbReference type="HOGENOM" id="CLU_866616_0_0_1"/>
<evidence type="ECO:0000256" key="1">
    <source>
        <dbReference type="ARBA" id="ARBA00004123"/>
    </source>
</evidence>
<dbReference type="GO" id="GO:0005634">
    <property type="term" value="C:nucleus"/>
    <property type="evidence" value="ECO:0007669"/>
    <property type="project" value="UniProtKB-SubCell"/>
</dbReference>
<feature type="compositionally biased region" description="Polar residues" evidence="7">
    <location>
        <begin position="58"/>
        <end position="72"/>
    </location>
</feature>
<keyword evidence="10" id="KW-1185">Reference proteome</keyword>
<dbReference type="PANTHER" id="PTHR24327:SF41">
    <property type="entry name" value="BRAIN-SPECIFIC HOMEOBOX PROTEIN"/>
    <property type="match status" value="1"/>
</dbReference>
<keyword evidence="4 5" id="KW-0539">Nucleus</keyword>
<organism evidence="10">
    <name type="scientific">Caenorhabditis brenneri</name>
    <name type="common">Nematode worm</name>
    <dbReference type="NCBI Taxonomy" id="135651"/>
    <lineage>
        <taxon>Eukaryota</taxon>
        <taxon>Metazoa</taxon>
        <taxon>Ecdysozoa</taxon>
        <taxon>Nematoda</taxon>
        <taxon>Chromadorea</taxon>
        <taxon>Rhabditida</taxon>
        <taxon>Rhabditina</taxon>
        <taxon>Rhabditomorpha</taxon>
        <taxon>Rhabditoidea</taxon>
        <taxon>Rhabditidae</taxon>
        <taxon>Peloderinae</taxon>
        <taxon>Caenorhabditis</taxon>
    </lineage>
</organism>
<dbReference type="Pfam" id="PF00046">
    <property type="entry name" value="Homeodomain"/>
    <property type="match status" value="2"/>
</dbReference>
<dbReference type="STRING" id="135651.G0PK67"/>
<evidence type="ECO:0000256" key="7">
    <source>
        <dbReference type="SAM" id="MobiDB-lite"/>
    </source>
</evidence>
<evidence type="ECO:0000256" key="2">
    <source>
        <dbReference type="ARBA" id="ARBA00023125"/>
    </source>
</evidence>
<feature type="compositionally biased region" description="Polar residues" evidence="7">
    <location>
        <begin position="38"/>
        <end position="51"/>
    </location>
</feature>
<dbReference type="GO" id="GO:0000978">
    <property type="term" value="F:RNA polymerase II cis-regulatory region sequence-specific DNA binding"/>
    <property type="evidence" value="ECO:0007669"/>
    <property type="project" value="TreeGrafter"/>
</dbReference>
<dbReference type="AlphaFoldDB" id="G0PK67"/>
<feature type="DNA-binding region" description="Homeobox" evidence="5">
    <location>
        <begin position="261"/>
        <end position="311"/>
    </location>
</feature>
<feature type="compositionally biased region" description="Basic and acidic residues" evidence="7">
    <location>
        <begin position="157"/>
        <end position="170"/>
    </location>
</feature>
<evidence type="ECO:0000259" key="8">
    <source>
        <dbReference type="PROSITE" id="PS50071"/>
    </source>
</evidence>
<dbReference type="SUPFAM" id="SSF46689">
    <property type="entry name" value="Homeodomain-like"/>
    <property type="match status" value="2"/>
</dbReference>
<dbReference type="InterPro" id="IPR001356">
    <property type="entry name" value="HD"/>
</dbReference>
<evidence type="ECO:0000256" key="3">
    <source>
        <dbReference type="ARBA" id="ARBA00023155"/>
    </source>
</evidence>
<protein>
    <recommendedName>
        <fullName evidence="8">Homeobox domain-containing protein</fullName>
    </recommendedName>
</protein>
<reference evidence="10" key="1">
    <citation type="submission" date="2011-07" db="EMBL/GenBank/DDBJ databases">
        <authorList>
            <consortium name="Caenorhabditis brenneri Sequencing and Analysis Consortium"/>
            <person name="Wilson R.K."/>
        </authorList>
    </citation>
    <scope>NUCLEOTIDE SEQUENCE [LARGE SCALE GENOMIC DNA]</scope>
    <source>
        <strain evidence="10">PB2801</strain>
    </source>
</reference>
<evidence type="ECO:0000313" key="9">
    <source>
        <dbReference type="EMBL" id="EGT31799.1"/>
    </source>
</evidence>
<feature type="DNA-binding region" description="Homeobox" evidence="5">
    <location>
        <begin position="172"/>
        <end position="227"/>
    </location>
</feature>
<dbReference type="InterPro" id="IPR009057">
    <property type="entry name" value="Homeodomain-like_sf"/>
</dbReference>
<dbReference type="OrthoDB" id="5915115at2759"/>
<dbReference type="PANTHER" id="PTHR24327">
    <property type="entry name" value="HOMEOBOX PROTEIN"/>
    <property type="match status" value="1"/>
</dbReference>
<accession>G0PK67</accession>
<dbReference type="EMBL" id="GL380815">
    <property type="protein sequence ID" value="EGT31799.1"/>
    <property type="molecule type" value="Genomic_DNA"/>
</dbReference>
<dbReference type="Proteomes" id="UP000008068">
    <property type="component" value="Unassembled WGS sequence"/>
</dbReference>
<evidence type="ECO:0000256" key="5">
    <source>
        <dbReference type="PROSITE-ProRule" id="PRU00108"/>
    </source>
</evidence>
<dbReference type="GO" id="GO:0000981">
    <property type="term" value="F:DNA-binding transcription factor activity, RNA polymerase II-specific"/>
    <property type="evidence" value="ECO:0007669"/>
    <property type="project" value="TreeGrafter"/>
</dbReference>
<evidence type="ECO:0000313" key="10">
    <source>
        <dbReference type="Proteomes" id="UP000008068"/>
    </source>
</evidence>
<dbReference type="PROSITE" id="PS50071">
    <property type="entry name" value="HOMEOBOX_2"/>
    <property type="match status" value="2"/>
</dbReference>
<dbReference type="Gene3D" id="1.10.10.60">
    <property type="entry name" value="Homeodomain-like"/>
    <property type="match status" value="2"/>
</dbReference>
<feature type="domain" description="Homeobox" evidence="8">
    <location>
        <begin position="259"/>
        <end position="310"/>
    </location>
</feature>
<dbReference type="InParanoid" id="G0PK67"/>
<gene>
    <name evidence="9" type="ORF">CAEBREN_06511</name>
</gene>
<dbReference type="SMART" id="SM00389">
    <property type="entry name" value="HOX"/>
    <property type="match status" value="2"/>
</dbReference>
<name>G0PK67_CAEBE</name>
<evidence type="ECO:0000256" key="6">
    <source>
        <dbReference type="RuleBase" id="RU000682"/>
    </source>
</evidence>
<sequence length="321" mass="37324">MYQLPPPPHQQYECHPIVYGESSRPIWPQETEHFASMSEYSTYQQPPNNHYQPVLSVSPDSNSSRTSEGIRQTHSSLVATGYHPFKYQRSYVPQDKIQKHPAENNGDAIVRYEVVEQNNQSCNQRSSQPQQSQALISYAPLGSKSFEPAIPVRKPRSRNDKSKKHEDSRMKKTGVKTVFSEFQLEVLQQRFSLGTSVSRLESITLAKNLNLTETQVSNWFSNRKKRSLLVECVSTAEDWSEYWTPRTEEEKSPISLNDLTKPQIEELHKKFSEDHRLTGLERKEFAEKIGANEKTVELWFARQRKIFKNQNRMRLLKQHSV</sequence>
<proteinExistence type="predicted"/>
<feature type="domain" description="Homeobox" evidence="8">
    <location>
        <begin position="170"/>
        <end position="226"/>
    </location>
</feature>
<keyword evidence="2 5" id="KW-0238">DNA-binding</keyword>
<keyword evidence="3 5" id="KW-0371">Homeobox</keyword>
<evidence type="ECO:0000256" key="4">
    <source>
        <dbReference type="ARBA" id="ARBA00023242"/>
    </source>
</evidence>